<dbReference type="SUPFAM" id="SSF53335">
    <property type="entry name" value="S-adenosyl-L-methionine-dependent methyltransferases"/>
    <property type="match status" value="1"/>
</dbReference>
<name>A0A3B0VPB8_9ZZZZ</name>
<accession>A0A3B0VPB8</accession>
<dbReference type="InterPro" id="IPR050508">
    <property type="entry name" value="Methyltransf_Superfamily"/>
</dbReference>
<reference evidence="2" key="1">
    <citation type="submission" date="2018-06" db="EMBL/GenBank/DDBJ databases">
        <authorList>
            <person name="Zhirakovskaya E."/>
        </authorList>
    </citation>
    <scope>NUCLEOTIDE SEQUENCE</scope>
</reference>
<dbReference type="Gene3D" id="3.40.50.150">
    <property type="entry name" value="Vaccinia Virus protein VP39"/>
    <property type="match status" value="1"/>
</dbReference>
<gene>
    <name evidence="2" type="ORF">MNBD_GAMMA01-1100</name>
</gene>
<dbReference type="InterPro" id="IPR041698">
    <property type="entry name" value="Methyltransf_25"/>
</dbReference>
<dbReference type="AlphaFoldDB" id="A0A3B0VPB8"/>
<evidence type="ECO:0000259" key="1">
    <source>
        <dbReference type="Pfam" id="PF13649"/>
    </source>
</evidence>
<dbReference type="EMBL" id="UOEW01000358">
    <property type="protein sequence ID" value="VAW42320.1"/>
    <property type="molecule type" value="Genomic_DNA"/>
</dbReference>
<dbReference type="GO" id="GO:0008168">
    <property type="term" value="F:methyltransferase activity"/>
    <property type="evidence" value="ECO:0007669"/>
    <property type="project" value="TreeGrafter"/>
</dbReference>
<sequence length="307" mass="35293">MELNNYKDTWNNRVNSLKSGAIAVDGSTDEATLLSNGKWTANQMQAALNINKNDVVLEMGCGVARIGKILAPMCKKWIGVDISENMLAVANERLKDMDNVELHALKRNDLSRIVDNSIDKIYTVAVFCHLDKEDLFNYLREFYRVLKPGGTIYVETWNLISKVGWKRWQAEADNCQILDHSERKDVARNQFCSPEEFNLYVTKSGFDIHGSYSKSVWNQIVASKQMDEVSKNNLSQYLSLHLDKIIYSDIFTSLFNYTMDVDYGTIHPSVMMTYIDSLGDIPEAELYKKFLIGFWKNNELRWGKCDF</sequence>
<dbReference type="InterPro" id="IPR029063">
    <property type="entry name" value="SAM-dependent_MTases_sf"/>
</dbReference>
<dbReference type="Pfam" id="PF13649">
    <property type="entry name" value="Methyltransf_25"/>
    <property type="match status" value="1"/>
</dbReference>
<evidence type="ECO:0000313" key="2">
    <source>
        <dbReference type="EMBL" id="VAW42320.1"/>
    </source>
</evidence>
<feature type="domain" description="Methyltransferase" evidence="1">
    <location>
        <begin position="56"/>
        <end position="150"/>
    </location>
</feature>
<dbReference type="PANTHER" id="PTHR42912">
    <property type="entry name" value="METHYLTRANSFERASE"/>
    <property type="match status" value="1"/>
</dbReference>
<proteinExistence type="predicted"/>
<protein>
    <recommendedName>
        <fullName evidence="1">Methyltransferase domain-containing protein</fullName>
    </recommendedName>
</protein>
<dbReference type="CDD" id="cd02440">
    <property type="entry name" value="AdoMet_MTases"/>
    <property type="match status" value="1"/>
</dbReference>
<organism evidence="2">
    <name type="scientific">hydrothermal vent metagenome</name>
    <dbReference type="NCBI Taxonomy" id="652676"/>
    <lineage>
        <taxon>unclassified sequences</taxon>
        <taxon>metagenomes</taxon>
        <taxon>ecological metagenomes</taxon>
    </lineage>
</organism>